<dbReference type="AlphaFoldDB" id="A0A835XLC3"/>
<sequence>MVYTVVNQTERYPHIKEHFKTTVQHFHDEPLAKEPKKISTFGKLYNNSTYFMDRRLDAKPVSRTATVGGGTASVRLGPEGSPPITWSGKLATSTYRGNGTFELANGLTYSWRSHKPVKLVPYAALTKTEYQDKYNRGAVASQHPQWVTMRAPYTTAYRSTGRFTGEAN</sequence>
<name>A0A835XLC3_9CHLO</name>
<dbReference type="OrthoDB" id="525685at2759"/>
<evidence type="ECO:0000313" key="2">
    <source>
        <dbReference type="Proteomes" id="UP000612055"/>
    </source>
</evidence>
<gene>
    <name evidence="1" type="ORF">HYH03_015658</name>
</gene>
<keyword evidence="2" id="KW-1185">Reference proteome</keyword>
<proteinExistence type="predicted"/>
<evidence type="ECO:0000313" key="1">
    <source>
        <dbReference type="EMBL" id="KAG2485594.1"/>
    </source>
</evidence>
<dbReference type="EMBL" id="JAEHOE010000126">
    <property type="protein sequence ID" value="KAG2485594.1"/>
    <property type="molecule type" value="Genomic_DNA"/>
</dbReference>
<comment type="caution">
    <text evidence="1">The sequence shown here is derived from an EMBL/GenBank/DDBJ whole genome shotgun (WGS) entry which is preliminary data.</text>
</comment>
<accession>A0A835XLC3</accession>
<organism evidence="1 2">
    <name type="scientific">Edaphochlamys debaryana</name>
    <dbReference type="NCBI Taxonomy" id="47281"/>
    <lineage>
        <taxon>Eukaryota</taxon>
        <taxon>Viridiplantae</taxon>
        <taxon>Chlorophyta</taxon>
        <taxon>core chlorophytes</taxon>
        <taxon>Chlorophyceae</taxon>
        <taxon>CS clade</taxon>
        <taxon>Chlamydomonadales</taxon>
        <taxon>Chlamydomonadales incertae sedis</taxon>
        <taxon>Edaphochlamys</taxon>
    </lineage>
</organism>
<reference evidence="1" key="1">
    <citation type="journal article" date="2020" name="bioRxiv">
        <title>Comparative genomics of Chlamydomonas.</title>
        <authorList>
            <person name="Craig R.J."/>
            <person name="Hasan A.R."/>
            <person name="Ness R.W."/>
            <person name="Keightley P.D."/>
        </authorList>
    </citation>
    <scope>NUCLEOTIDE SEQUENCE</scope>
    <source>
        <strain evidence="1">CCAP 11/70</strain>
    </source>
</reference>
<dbReference type="Proteomes" id="UP000612055">
    <property type="component" value="Unassembled WGS sequence"/>
</dbReference>
<protein>
    <submittedName>
        <fullName evidence="1">Uncharacterized protein</fullName>
    </submittedName>
</protein>